<proteinExistence type="predicted"/>
<organism evidence="1 2">
    <name type="scientific">Cladophialophora carrionii</name>
    <dbReference type="NCBI Taxonomy" id="86049"/>
    <lineage>
        <taxon>Eukaryota</taxon>
        <taxon>Fungi</taxon>
        <taxon>Dikarya</taxon>
        <taxon>Ascomycota</taxon>
        <taxon>Pezizomycotina</taxon>
        <taxon>Eurotiomycetes</taxon>
        <taxon>Chaetothyriomycetidae</taxon>
        <taxon>Chaetothyriales</taxon>
        <taxon>Herpotrichiellaceae</taxon>
        <taxon>Cladophialophora</taxon>
    </lineage>
</organism>
<accession>A0A1C1CWR1</accession>
<dbReference type="OrthoDB" id="4138876at2759"/>
<name>A0A1C1CWR1_9EURO</name>
<protein>
    <submittedName>
        <fullName evidence="1">Uncharacterized protein</fullName>
    </submittedName>
</protein>
<keyword evidence="2" id="KW-1185">Reference proteome</keyword>
<gene>
    <name evidence="1" type="ORF">CLCR_10516</name>
</gene>
<reference evidence="2" key="1">
    <citation type="submission" date="2015-07" db="EMBL/GenBank/DDBJ databases">
        <authorList>
            <person name="Teixeira M.M."/>
            <person name="Souza R.C."/>
            <person name="Almeida L.G."/>
            <person name="Vicente V.A."/>
            <person name="de Hoog S."/>
            <person name="Bocca A.L."/>
            <person name="de Almeida S.R."/>
            <person name="Vasconcelos A.T."/>
            <person name="Felipe M.S."/>
        </authorList>
    </citation>
    <scope>NUCLEOTIDE SEQUENCE [LARGE SCALE GENOMIC DNA]</scope>
    <source>
        <strain evidence="2">KSF</strain>
    </source>
</reference>
<dbReference type="VEuPathDB" id="FungiDB:CLCR_10516"/>
<dbReference type="Proteomes" id="UP000094526">
    <property type="component" value="Unassembled WGS sequence"/>
</dbReference>
<dbReference type="AlphaFoldDB" id="A0A1C1CWR1"/>
<comment type="caution">
    <text evidence="1">The sequence shown here is derived from an EMBL/GenBank/DDBJ whole genome shotgun (WGS) entry which is preliminary data.</text>
</comment>
<evidence type="ECO:0000313" key="2">
    <source>
        <dbReference type="Proteomes" id="UP000094526"/>
    </source>
</evidence>
<evidence type="ECO:0000313" key="1">
    <source>
        <dbReference type="EMBL" id="OCT52911.1"/>
    </source>
</evidence>
<sequence length="330" mass="38356">MNMSQSQPEHHLYLPPEIIDEIISYFVPRQGLCISNDPDIHADFATINALARTSRSVRSQVLHNAYNRPLRIVITSGRDCRCRCEDHRSGNIVHPLLGKALALPVLRFRKIQVSFAPDLHAKPCEYVYQRIWRQQEPPLDKHSAEMAANMYCIEGQSKALARGFQRILSPFTSPHTPSFTFKWDGSRGVVEANRQRDLPLWNFRDLRAAMTRWRWVKHDCFVDHQISLPEQVATGCLDASTWEALRSSDSWRYCEESLKACPPVPRSLSELLGQSWQFCPDDFWSDASWFMQNRRYHRRLGFCMRFIVTLERYDGPEGGSFYHAKDIPWA</sequence>
<dbReference type="EMBL" id="LGRB01000008">
    <property type="protein sequence ID" value="OCT52911.1"/>
    <property type="molecule type" value="Genomic_DNA"/>
</dbReference>
<dbReference type="VEuPathDB" id="FungiDB:G647_04251"/>